<dbReference type="PANTHER" id="PTHR42914:SF1">
    <property type="entry name" value="7-CYANO-7-DEAZAGUANINE SYNTHASE"/>
    <property type="match status" value="1"/>
</dbReference>
<dbReference type="GO" id="GO:0046872">
    <property type="term" value="F:metal ion binding"/>
    <property type="evidence" value="ECO:0007669"/>
    <property type="project" value="UniProtKB-KW"/>
</dbReference>
<dbReference type="OrthoDB" id="9789567at2"/>
<evidence type="ECO:0000256" key="6">
    <source>
        <dbReference type="ARBA" id="ARBA00022833"/>
    </source>
</evidence>
<dbReference type="eggNOG" id="COG0603">
    <property type="taxonomic scope" value="Bacteria"/>
</dbReference>
<dbReference type="Proteomes" id="UP000018914">
    <property type="component" value="Chromosome"/>
</dbReference>
<accession>W0DF90</accession>
<evidence type="ECO:0000256" key="10">
    <source>
        <dbReference type="ARBA" id="ARBA00047890"/>
    </source>
</evidence>
<dbReference type="GO" id="GO:0008616">
    <property type="term" value="P:tRNA queuosine(34) biosynthetic process"/>
    <property type="evidence" value="ECO:0007669"/>
    <property type="project" value="UniProtKB-KW"/>
</dbReference>
<evidence type="ECO:0000256" key="1">
    <source>
        <dbReference type="ARBA" id="ARBA00005061"/>
    </source>
</evidence>
<protein>
    <recommendedName>
        <fullName evidence="9">7-cyano-7-deazaguanine synthase</fullName>
        <ecNumber evidence="9">6.3.4.20</ecNumber>
    </recommendedName>
</protein>
<name>W0DF90_9AQUI</name>
<proteinExistence type="inferred from homology"/>
<evidence type="ECO:0000256" key="3">
    <source>
        <dbReference type="ARBA" id="ARBA00022723"/>
    </source>
</evidence>
<evidence type="ECO:0000256" key="7">
    <source>
        <dbReference type="ARBA" id="ARBA00022840"/>
    </source>
</evidence>
<evidence type="ECO:0000256" key="2">
    <source>
        <dbReference type="ARBA" id="ARBA00022598"/>
    </source>
</evidence>
<keyword evidence="7" id="KW-0067">ATP-binding</keyword>
<evidence type="ECO:0000256" key="9">
    <source>
        <dbReference type="ARBA" id="ARBA00039149"/>
    </source>
</evidence>
<gene>
    <name evidence="11" type="ORF">THERU_03630</name>
</gene>
<reference evidence="11 12" key="1">
    <citation type="submission" date="2013-12" db="EMBL/GenBank/DDBJ databases">
        <authorList>
            <consortium name="DOE Joint Genome Institute"/>
            <person name="Eisen J."/>
            <person name="Huntemann M."/>
            <person name="Han J."/>
            <person name="Chen A."/>
            <person name="Kyrpides N."/>
            <person name="Mavromatis K."/>
            <person name="Markowitz V."/>
            <person name="Palaniappan K."/>
            <person name="Ivanova N."/>
            <person name="Schaumberg A."/>
            <person name="Pati A."/>
            <person name="Liolios K."/>
            <person name="Nordberg H.P."/>
            <person name="Cantor M.N."/>
            <person name="Hua S.X."/>
            <person name="Woyke T."/>
        </authorList>
    </citation>
    <scope>NUCLEOTIDE SEQUENCE [LARGE SCALE GENOMIC DNA]</scope>
    <source>
        <strain evidence="11 12">DSM 23557</strain>
    </source>
</reference>
<dbReference type="RefSeq" id="WP_025305909.1">
    <property type="nucleotide sequence ID" value="NZ_CP007028.1"/>
</dbReference>
<dbReference type="HOGENOM" id="CLU_1388577_0_0_0"/>
<organism evidence="12">
    <name type="scientific">Thermocrinis ruber</name>
    <dbReference type="NCBI Taxonomy" id="75906"/>
    <lineage>
        <taxon>Bacteria</taxon>
        <taxon>Pseudomonadati</taxon>
        <taxon>Aquificota</taxon>
        <taxon>Aquificia</taxon>
        <taxon>Aquificales</taxon>
        <taxon>Aquificaceae</taxon>
        <taxon>Thermocrinis</taxon>
    </lineage>
</organism>
<dbReference type="InterPro" id="IPR014729">
    <property type="entry name" value="Rossmann-like_a/b/a_fold"/>
</dbReference>
<comment type="catalytic activity">
    <reaction evidence="10">
        <text>7-carboxy-7-carbaguanine + NH4(+) + 2 ATP = 7-cyano-7-carbaguanine + 2 AMP + 2 diphosphate + 2 H(+)</text>
        <dbReference type="Rhea" id="RHEA:27982"/>
        <dbReference type="ChEBI" id="CHEBI:15378"/>
        <dbReference type="ChEBI" id="CHEBI:28938"/>
        <dbReference type="ChEBI" id="CHEBI:30616"/>
        <dbReference type="ChEBI" id="CHEBI:33019"/>
        <dbReference type="ChEBI" id="CHEBI:45075"/>
        <dbReference type="ChEBI" id="CHEBI:61036"/>
        <dbReference type="ChEBI" id="CHEBI:456215"/>
        <dbReference type="EC" id="6.3.4.20"/>
    </reaction>
</comment>
<dbReference type="GO" id="GO:0016874">
    <property type="term" value="F:ligase activity"/>
    <property type="evidence" value="ECO:0007669"/>
    <property type="project" value="UniProtKB-KW"/>
</dbReference>
<keyword evidence="6" id="KW-0862">Zinc</keyword>
<sequence length="206" mass="23642">MKKSVVLFSGGVESTCVLYLKLLEGQVVYPVYVKCGMPWERLEYVKATELWQETKRKFSKLMPIKVLPLKTYHKKYKAIETEEELFIPLRNLTLLTAVAGYALSKRAESVSIGSLGLYPFPDNNLAYLKEVERLITEGSKQRLKVEVPLFGMEKGEVVKRFSKWVPLHRTFSCVNPVLRNGKILHCGICIKCKEREEAFKEAQIPL</sequence>
<evidence type="ECO:0000313" key="12">
    <source>
        <dbReference type="Proteomes" id="UP000018914"/>
    </source>
</evidence>
<dbReference type="EC" id="6.3.4.20" evidence="9"/>
<dbReference type="InterPro" id="IPR018317">
    <property type="entry name" value="QueC"/>
</dbReference>
<evidence type="ECO:0000256" key="5">
    <source>
        <dbReference type="ARBA" id="ARBA00022785"/>
    </source>
</evidence>
<dbReference type="GO" id="GO:0005524">
    <property type="term" value="F:ATP binding"/>
    <property type="evidence" value="ECO:0007669"/>
    <property type="project" value="UniProtKB-KW"/>
</dbReference>
<dbReference type="SUPFAM" id="SSF52402">
    <property type="entry name" value="Adenine nucleotide alpha hydrolases-like"/>
    <property type="match status" value="1"/>
</dbReference>
<keyword evidence="5" id="KW-0671">Queuosine biosynthesis</keyword>
<keyword evidence="4" id="KW-0547">Nucleotide-binding</keyword>
<keyword evidence="2" id="KW-0436">Ligase</keyword>
<dbReference type="Gene3D" id="3.40.50.620">
    <property type="entry name" value="HUPs"/>
    <property type="match status" value="1"/>
</dbReference>
<evidence type="ECO:0000313" key="11">
    <source>
        <dbReference type="EMBL" id="AHE95922.1"/>
    </source>
</evidence>
<comment type="similarity">
    <text evidence="8">Belongs to the QueC family.</text>
</comment>
<dbReference type="EMBL" id="CP007028">
    <property type="protein sequence ID" value="AHE95922.1"/>
    <property type="molecule type" value="Genomic_DNA"/>
</dbReference>
<comment type="pathway">
    <text evidence="1">Purine metabolism; 7-cyano-7-deazaguanine biosynthesis.</text>
</comment>
<dbReference type="AlphaFoldDB" id="W0DF90"/>
<evidence type="ECO:0000256" key="4">
    <source>
        <dbReference type="ARBA" id="ARBA00022741"/>
    </source>
</evidence>
<dbReference type="STRING" id="75906.THERU_03630"/>
<dbReference type="Pfam" id="PF06508">
    <property type="entry name" value="QueC"/>
    <property type="match status" value="1"/>
</dbReference>
<evidence type="ECO:0000256" key="8">
    <source>
        <dbReference type="ARBA" id="ARBA00037993"/>
    </source>
</evidence>
<dbReference type="PANTHER" id="PTHR42914">
    <property type="entry name" value="7-CYANO-7-DEAZAGUANINE SYNTHASE"/>
    <property type="match status" value="1"/>
</dbReference>
<keyword evidence="3" id="KW-0479">Metal-binding</keyword>
<dbReference type="KEGG" id="trd:THERU_03630"/>
<keyword evidence="12" id="KW-1185">Reference proteome</keyword>